<gene>
    <name evidence="1" type="ORF">IQ19_00665</name>
</gene>
<dbReference type="OrthoDB" id="2939119at2"/>
<dbReference type="RefSeq" id="WP_144539784.1">
    <property type="nucleotide sequence ID" value="NZ_CBCSDC010000009.1"/>
</dbReference>
<proteinExistence type="predicted"/>
<reference evidence="1 2" key="1">
    <citation type="journal article" date="2015" name="Stand. Genomic Sci.">
        <title>Genomic Encyclopedia of Bacterial and Archaeal Type Strains, Phase III: the genomes of soil and plant-associated and newly described type strains.</title>
        <authorList>
            <person name="Whitman W.B."/>
            <person name="Woyke T."/>
            <person name="Klenk H.P."/>
            <person name="Zhou Y."/>
            <person name="Lilburn T.G."/>
            <person name="Beck B.J."/>
            <person name="De Vos P."/>
            <person name="Vandamme P."/>
            <person name="Eisen J.A."/>
            <person name="Garrity G."/>
            <person name="Hugenholtz P."/>
            <person name="Kyrpides N.C."/>
        </authorList>
    </citation>
    <scope>NUCLEOTIDE SEQUENCE [LARGE SCALE GENOMIC DNA]</scope>
    <source>
        <strain evidence="1 2">CGMCC 1.10115</strain>
    </source>
</reference>
<name>A0A562K6Z2_9BACI</name>
<accession>A0A562K6Z2</accession>
<dbReference type="Proteomes" id="UP000318667">
    <property type="component" value="Unassembled WGS sequence"/>
</dbReference>
<comment type="caution">
    <text evidence="1">The sequence shown here is derived from an EMBL/GenBank/DDBJ whole genome shotgun (WGS) entry which is preliminary data.</text>
</comment>
<protein>
    <submittedName>
        <fullName evidence="1">Uncharacterized protein</fullName>
    </submittedName>
</protein>
<sequence length="229" mass="26432">MNHTKLLLLIALAVLFATGGWVYKYVTNETYEGMSIIPEDHEDIPLFNGLKPRRADYVIEGDHWEDIYAFYMKELPGKGWKLRHKGSAMDDNDPGNNWGGFMSTWTKDGFEGELSLSAGYFQAENVTEVRFDQHIPPKITSWIDKPPASLCVYANPAEENCTPLEDKDDIENIVHFIDEIAYETSQFKQQKQYGIIEFLNDLGETYFSVKVTQKKARFFSLNLRKVKRK</sequence>
<keyword evidence="2" id="KW-1185">Reference proteome</keyword>
<dbReference type="AlphaFoldDB" id="A0A562K6Z2"/>
<dbReference type="EMBL" id="VLKI01000001">
    <property type="protein sequence ID" value="TWH91209.1"/>
    <property type="molecule type" value="Genomic_DNA"/>
</dbReference>
<organism evidence="1 2">
    <name type="scientific">Cytobacillus oceanisediminis</name>
    <dbReference type="NCBI Taxonomy" id="665099"/>
    <lineage>
        <taxon>Bacteria</taxon>
        <taxon>Bacillati</taxon>
        <taxon>Bacillota</taxon>
        <taxon>Bacilli</taxon>
        <taxon>Bacillales</taxon>
        <taxon>Bacillaceae</taxon>
        <taxon>Cytobacillus</taxon>
    </lineage>
</organism>
<evidence type="ECO:0000313" key="2">
    <source>
        <dbReference type="Proteomes" id="UP000318667"/>
    </source>
</evidence>
<dbReference type="GeneID" id="65401939"/>
<evidence type="ECO:0000313" key="1">
    <source>
        <dbReference type="EMBL" id="TWH91209.1"/>
    </source>
</evidence>